<comment type="similarity">
    <text evidence="1">Belongs to the universal ribosomal protein uL13 family.</text>
</comment>
<keyword evidence="2 4" id="KW-0689">Ribosomal protein</keyword>
<dbReference type="GO" id="GO:0003735">
    <property type="term" value="F:structural constituent of ribosome"/>
    <property type="evidence" value="ECO:0007669"/>
    <property type="project" value="InterPro"/>
</dbReference>
<dbReference type="Pfam" id="PF00572">
    <property type="entry name" value="Ribosomal_L13"/>
    <property type="match status" value="1"/>
</dbReference>
<dbReference type="Gene3D" id="3.90.1180.10">
    <property type="entry name" value="Ribosomal protein L13"/>
    <property type="match status" value="1"/>
</dbReference>
<dbReference type="InterPro" id="IPR005823">
    <property type="entry name" value="Ribosomal_uL13_bac-type"/>
</dbReference>
<dbReference type="PANTHER" id="PTHR11545:SF2">
    <property type="entry name" value="LARGE RIBOSOMAL SUBUNIT PROTEIN UL13M"/>
    <property type="match status" value="1"/>
</dbReference>
<dbReference type="GO" id="GO:0017148">
    <property type="term" value="P:negative regulation of translation"/>
    <property type="evidence" value="ECO:0007669"/>
    <property type="project" value="TreeGrafter"/>
</dbReference>
<sequence length="151" mass="17273">METSARITKSFRKEDVEHKWWVVDAEGQTIGRLASQVAVLLRGKHKPIFTPHVDTGDYVIVLNAEKAIFTGKRPAQKEYKHHTMYPGGQITRKYKDLVNTNPEFIIEHAINGMLPKNRLGAKIRAKLKVYAGNVHEHQAQKPEVFNLTYRA</sequence>
<dbReference type="InterPro" id="IPR005822">
    <property type="entry name" value="Ribosomal_uL13"/>
</dbReference>
<dbReference type="FunFam" id="3.90.1180.10:FF:000001">
    <property type="entry name" value="50S ribosomal protein L13"/>
    <property type="match status" value="1"/>
</dbReference>
<evidence type="ECO:0000256" key="1">
    <source>
        <dbReference type="ARBA" id="ARBA00006227"/>
    </source>
</evidence>
<dbReference type="PIRSF" id="PIRSF002181">
    <property type="entry name" value="Ribosomal_L13"/>
    <property type="match status" value="1"/>
</dbReference>
<evidence type="ECO:0000256" key="3">
    <source>
        <dbReference type="ARBA" id="ARBA00023274"/>
    </source>
</evidence>
<reference evidence="4" key="1">
    <citation type="submission" date="2019-08" db="EMBL/GenBank/DDBJ databases">
        <authorList>
            <person name="Kucharzyk K."/>
            <person name="Murdoch R.W."/>
            <person name="Higgins S."/>
            <person name="Loffler F."/>
        </authorList>
    </citation>
    <scope>NUCLEOTIDE SEQUENCE</scope>
</reference>
<dbReference type="GO" id="GO:0003729">
    <property type="term" value="F:mRNA binding"/>
    <property type="evidence" value="ECO:0007669"/>
    <property type="project" value="TreeGrafter"/>
</dbReference>
<dbReference type="SUPFAM" id="SSF52161">
    <property type="entry name" value="Ribosomal protein L13"/>
    <property type="match status" value="1"/>
</dbReference>
<evidence type="ECO:0000313" key="4">
    <source>
        <dbReference type="EMBL" id="MPN53237.1"/>
    </source>
</evidence>
<name>A0A645IPS1_9ZZZZ</name>
<gene>
    <name evidence="4" type="primary">rplM_54</name>
    <name evidence="4" type="ORF">SDC9_200901</name>
</gene>
<dbReference type="HAMAP" id="MF_01366">
    <property type="entry name" value="Ribosomal_uL13"/>
    <property type="match status" value="1"/>
</dbReference>
<proteinExistence type="inferred from homology"/>
<keyword evidence="3" id="KW-0687">Ribonucleoprotein</keyword>
<dbReference type="CDD" id="cd00392">
    <property type="entry name" value="Ribosomal_L13"/>
    <property type="match status" value="1"/>
</dbReference>
<accession>A0A645IPS1</accession>
<dbReference type="EMBL" id="VSSQ01120150">
    <property type="protein sequence ID" value="MPN53237.1"/>
    <property type="molecule type" value="Genomic_DNA"/>
</dbReference>
<dbReference type="PANTHER" id="PTHR11545">
    <property type="entry name" value="RIBOSOMAL PROTEIN L13"/>
    <property type="match status" value="1"/>
</dbReference>
<protein>
    <submittedName>
        <fullName evidence="4">50S ribosomal protein L13</fullName>
    </submittedName>
</protein>
<dbReference type="GO" id="GO:0022625">
    <property type="term" value="C:cytosolic large ribosomal subunit"/>
    <property type="evidence" value="ECO:0007669"/>
    <property type="project" value="TreeGrafter"/>
</dbReference>
<comment type="caution">
    <text evidence="4">The sequence shown here is derived from an EMBL/GenBank/DDBJ whole genome shotgun (WGS) entry which is preliminary data.</text>
</comment>
<dbReference type="AlphaFoldDB" id="A0A645IPS1"/>
<dbReference type="InterPro" id="IPR036899">
    <property type="entry name" value="Ribosomal_uL13_sf"/>
</dbReference>
<evidence type="ECO:0000256" key="2">
    <source>
        <dbReference type="ARBA" id="ARBA00022980"/>
    </source>
</evidence>
<dbReference type="GO" id="GO:0006412">
    <property type="term" value="P:translation"/>
    <property type="evidence" value="ECO:0007669"/>
    <property type="project" value="InterPro"/>
</dbReference>
<dbReference type="NCBIfam" id="TIGR01066">
    <property type="entry name" value="rplM_bact"/>
    <property type="match status" value="1"/>
</dbReference>
<organism evidence="4">
    <name type="scientific">bioreactor metagenome</name>
    <dbReference type="NCBI Taxonomy" id="1076179"/>
    <lineage>
        <taxon>unclassified sequences</taxon>
        <taxon>metagenomes</taxon>
        <taxon>ecological metagenomes</taxon>
    </lineage>
</organism>